<organism evidence="1 2">
    <name type="scientific">Novosphingobium piscinae</name>
    <dbReference type="NCBI Taxonomy" id="1507448"/>
    <lineage>
        <taxon>Bacteria</taxon>
        <taxon>Pseudomonadati</taxon>
        <taxon>Pseudomonadota</taxon>
        <taxon>Alphaproteobacteria</taxon>
        <taxon>Sphingomonadales</taxon>
        <taxon>Sphingomonadaceae</taxon>
        <taxon>Novosphingobium</taxon>
    </lineage>
</organism>
<dbReference type="RefSeq" id="WP_185678352.1">
    <property type="nucleotide sequence ID" value="NZ_JACLAX010000003.1"/>
</dbReference>
<reference evidence="1 2" key="1">
    <citation type="submission" date="2020-08" db="EMBL/GenBank/DDBJ databases">
        <title>The genome sequence of type strain Novosphingobium piscinae KCTC 42194.</title>
        <authorList>
            <person name="Liu Y."/>
        </authorList>
    </citation>
    <scope>NUCLEOTIDE SEQUENCE [LARGE SCALE GENOMIC DNA]</scope>
    <source>
        <strain evidence="1 2">KCTC 42194</strain>
    </source>
</reference>
<dbReference type="Proteomes" id="UP000551327">
    <property type="component" value="Unassembled WGS sequence"/>
</dbReference>
<evidence type="ECO:0000313" key="2">
    <source>
        <dbReference type="Proteomes" id="UP000551327"/>
    </source>
</evidence>
<name>A0A7X1FX46_9SPHN</name>
<dbReference type="AlphaFoldDB" id="A0A7X1FX46"/>
<sequence length="230" mass="24853">MSESDEYPRGYGQIVETHLYFRNDFGYALVATFVPGHANSNLFEQLEYWQASVIEKASSGLSLKHAISSIVRHSSIEGDAPLSPQQAGFIEWVEGCESDEDILIDPSIVTHNSPVKFSDLVKAVNQSPASALIAINILSGGSQIDTLQWVICLGASRIFLRFVSGVEGIITQHFDEIRKSTLPNYTPRRSVSRYVELVGVASVTTSATGALSVAETPDGASIQSSAEKSS</sequence>
<keyword evidence="2" id="KW-1185">Reference proteome</keyword>
<gene>
    <name evidence="1" type="ORF">H7F53_04930</name>
</gene>
<comment type="caution">
    <text evidence="1">The sequence shown here is derived from an EMBL/GenBank/DDBJ whole genome shotgun (WGS) entry which is preliminary data.</text>
</comment>
<proteinExistence type="predicted"/>
<accession>A0A7X1FX46</accession>
<protein>
    <submittedName>
        <fullName evidence="1">Uncharacterized protein</fullName>
    </submittedName>
</protein>
<dbReference type="EMBL" id="JACLAX010000003">
    <property type="protein sequence ID" value="MBC2668484.1"/>
    <property type="molecule type" value="Genomic_DNA"/>
</dbReference>
<evidence type="ECO:0000313" key="1">
    <source>
        <dbReference type="EMBL" id="MBC2668484.1"/>
    </source>
</evidence>